<dbReference type="EMBL" id="SUQN01000005">
    <property type="protein sequence ID" value="NTZ51057.1"/>
    <property type="molecule type" value="Genomic_DNA"/>
</dbReference>
<dbReference type="RefSeq" id="WP_174360954.1">
    <property type="nucleotide sequence ID" value="NZ_SUQN01000005.1"/>
</dbReference>
<reference evidence="1 2" key="1">
    <citation type="submission" date="2019-05" db="EMBL/GenBank/DDBJ databases">
        <title>Draft genomes of bacterial isolates retrieved from different Forrest soils.</title>
        <authorList>
            <person name="Soares-Castro P."/>
            <person name="Santos P.M."/>
        </authorList>
    </citation>
    <scope>NUCLEOTIDE SEQUENCE [LARGE SCALE GENOMIC DNA]</scope>
    <source>
        <strain evidence="1 2">UMG736</strain>
    </source>
</reference>
<evidence type="ECO:0000313" key="2">
    <source>
        <dbReference type="Proteomes" id="UP000729009"/>
    </source>
</evidence>
<gene>
    <name evidence="1" type="ORF">FCH32_12200</name>
</gene>
<name>A0ABD6M389_9ENTR</name>
<dbReference type="AlphaFoldDB" id="A0ABD6M389"/>
<dbReference type="Proteomes" id="UP000729009">
    <property type="component" value="Unassembled WGS sequence"/>
</dbReference>
<keyword evidence="2" id="KW-1185">Reference proteome</keyword>
<comment type="caution">
    <text evidence="1">The sequence shown here is derived from an EMBL/GenBank/DDBJ whole genome shotgun (WGS) entry which is preliminary data.</text>
</comment>
<evidence type="ECO:0000313" key="1">
    <source>
        <dbReference type="EMBL" id="NTZ51057.1"/>
    </source>
</evidence>
<proteinExistence type="predicted"/>
<organism evidence="1 2">
    <name type="scientific">Citrobacter gillenii</name>
    <dbReference type="NCBI Taxonomy" id="67828"/>
    <lineage>
        <taxon>Bacteria</taxon>
        <taxon>Pseudomonadati</taxon>
        <taxon>Pseudomonadota</taxon>
        <taxon>Gammaproteobacteria</taxon>
        <taxon>Enterobacterales</taxon>
        <taxon>Enterobacteriaceae</taxon>
        <taxon>Citrobacter</taxon>
        <taxon>Citrobacter freundii complex</taxon>
    </lineage>
</organism>
<dbReference type="PROSITE" id="PS51257">
    <property type="entry name" value="PROKAR_LIPOPROTEIN"/>
    <property type="match status" value="1"/>
</dbReference>
<sequence length="138" mass="15658">MKFINIPMALFIPFFLMSCSSNEPEIISKVKSLQIPVIQKKNYSRDNNQISLNYFHSKNISDISNLTTFLKKSYVIGSDSRDIFDGHSQTHQAYIALTNLEQAGMVNETYYNDNNIQGITALNGVLSQIEKEIKSQSN</sequence>
<protein>
    <submittedName>
        <fullName evidence="1">Uncharacterized protein</fullName>
    </submittedName>
</protein>
<accession>A0ABD6M389</accession>